<keyword evidence="4" id="KW-0479">Metal-binding</keyword>
<dbReference type="InterPro" id="IPR003730">
    <property type="entry name" value="Cu_polyphenol_OxRdtase"/>
</dbReference>
<evidence type="ECO:0000256" key="2">
    <source>
        <dbReference type="ARBA" id="ARBA00007353"/>
    </source>
</evidence>
<dbReference type="STRING" id="1921010.MMIC_P0301"/>
<dbReference type="Pfam" id="PF02578">
    <property type="entry name" value="Cu-oxidase_4"/>
    <property type="match status" value="1"/>
</dbReference>
<dbReference type="GO" id="GO:0005507">
    <property type="term" value="F:copper ion binding"/>
    <property type="evidence" value="ECO:0007669"/>
    <property type="project" value="TreeGrafter"/>
</dbReference>
<evidence type="ECO:0000256" key="4">
    <source>
        <dbReference type="ARBA" id="ARBA00022723"/>
    </source>
</evidence>
<protein>
    <recommendedName>
        <fullName evidence="10">Purine nucleoside phosphorylase</fullName>
    </recommendedName>
</protein>
<evidence type="ECO:0000256" key="6">
    <source>
        <dbReference type="ARBA" id="ARBA00022833"/>
    </source>
</evidence>
<accession>A0A1L8CKC7</accession>
<evidence type="ECO:0000256" key="10">
    <source>
        <dbReference type="RuleBase" id="RU361274"/>
    </source>
</evidence>
<dbReference type="OrthoDB" id="4279at2"/>
<evidence type="ECO:0000313" key="11">
    <source>
        <dbReference type="EMBL" id="GAV19367.1"/>
    </source>
</evidence>
<dbReference type="Gene3D" id="3.60.140.10">
    <property type="entry name" value="CNF1/YfiH-like putative cysteine hydrolases"/>
    <property type="match status" value="1"/>
</dbReference>
<dbReference type="CDD" id="cd16833">
    <property type="entry name" value="YfiH"/>
    <property type="match status" value="1"/>
</dbReference>
<evidence type="ECO:0000256" key="3">
    <source>
        <dbReference type="ARBA" id="ARBA00022679"/>
    </source>
</evidence>
<keyword evidence="6" id="KW-0862">Zinc</keyword>
<dbReference type="EMBL" id="BDFD01000002">
    <property type="protein sequence ID" value="GAV19367.1"/>
    <property type="molecule type" value="Genomic_DNA"/>
</dbReference>
<dbReference type="SUPFAM" id="SSF64438">
    <property type="entry name" value="CNF1/YfiH-like putative cysteine hydrolases"/>
    <property type="match status" value="1"/>
</dbReference>
<comment type="catalytic activity">
    <reaction evidence="8">
        <text>adenosine + phosphate = alpha-D-ribose 1-phosphate + adenine</text>
        <dbReference type="Rhea" id="RHEA:27642"/>
        <dbReference type="ChEBI" id="CHEBI:16335"/>
        <dbReference type="ChEBI" id="CHEBI:16708"/>
        <dbReference type="ChEBI" id="CHEBI:43474"/>
        <dbReference type="ChEBI" id="CHEBI:57720"/>
        <dbReference type="EC" id="2.4.2.1"/>
    </reaction>
    <physiologicalReaction direction="left-to-right" evidence="8">
        <dbReference type="Rhea" id="RHEA:27643"/>
    </physiologicalReaction>
</comment>
<gene>
    <name evidence="11" type="ORF">MMIC_P0301</name>
</gene>
<comment type="catalytic activity">
    <reaction evidence="1">
        <text>inosine + phosphate = alpha-D-ribose 1-phosphate + hypoxanthine</text>
        <dbReference type="Rhea" id="RHEA:27646"/>
        <dbReference type="ChEBI" id="CHEBI:17368"/>
        <dbReference type="ChEBI" id="CHEBI:17596"/>
        <dbReference type="ChEBI" id="CHEBI:43474"/>
        <dbReference type="ChEBI" id="CHEBI:57720"/>
        <dbReference type="EC" id="2.4.2.1"/>
    </reaction>
    <physiologicalReaction direction="left-to-right" evidence="1">
        <dbReference type="Rhea" id="RHEA:27647"/>
    </physiologicalReaction>
</comment>
<keyword evidence="12" id="KW-1185">Reference proteome</keyword>
<evidence type="ECO:0000256" key="5">
    <source>
        <dbReference type="ARBA" id="ARBA00022801"/>
    </source>
</evidence>
<dbReference type="InterPro" id="IPR038371">
    <property type="entry name" value="Cu_polyphenol_OxRdtase_sf"/>
</dbReference>
<proteinExistence type="inferred from homology"/>
<organism evidence="11 12">
    <name type="scientific">Mariprofundus micogutta</name>
    <dbReference type="NCBI Taxonomy" id="1921010"/>
    <lineage>
        <taxon>Bacteria</taxon>
        <taxon>Pseudomonadati</taxon>
        <taxon>Pseudomonadota</taxon>
        <taxon>Candidatius Mariprofundia</taxon>
        <taxon>Mariprofundales</taxon>
        <taxon>Mariprofundaceae</taxon>
        <taxon>Mariprofundus</taxon>
    </lineage>
</organism>
<evidence type="ECO:0000256" key="8">
    <source>
        <dbReference type="ARBA" id="ARBA00048968"/>
    </source>
</evidence>
<reference evidence="11 12" key="1">
    <citation type="journal article" date="2017" name="Arch. Microbiol.">
        <title>Mariprofundus micogutta sp. nov., a novel iron-oxidizing zetaproteobacterium isolated from a deep-sea hydrothermal field at the Bayonnaise knoll of the Izu-Ogasawara arc, and a description of Mariprofundales ord. nov. and Zetaproteobacteria classis nov.</title>
        <authorList>
            <person name="Makita H."/>
            <person name="Tanaka E."/>
            <person name="Mitsunobu S."/>
            <person name="Miyazaki M."/>
            <person name="Nunoura T."/>
            <person name="Uematsu K."/>
            <person name="Takaki Y."/>
            <person name="Nishi S."/>
            <person name="Shimamura S."/>
            <person name="Takai K."/>
        </authorList>
    </citation>
    <scope>NUCLEOTIDE SEQUENCE [LARGE SCALE GENOMIC DNA]</scope>
    <source>
        <strain evidence="11 12">ET2</strain>
    </source>
</reference>
<dbReference type="PANTHER" id="PTHR30616:SF2">
    <property type="entry name" value="PURINE NUCLEOSIDE PHOSPHORYLASE LACC1"/>
    <property type="match status" value="1"/>
</dbReference>
<dbReference type="PANTHER" id="PTHR30616">
    <property type="entry name" value="UNCHARACTERIZED PROTEIN YFIH"/>
    <property type="match status" value="1"/>
</dbReference>
<comment type="catalytic activity">
    <reaction evidence="7">
        <text>adenosine + H2O + H(+) = inosine + NH4(+)</text>
        <dbReference type="Rhea" id="RHEA:24408"/>
        <dbReference type="ChEBI" id="CHEBI:15377"/>
        <dbReference type="ChEBI" id="CHEBI:15378"/>
        <dbReference type="ChEBI" id="CHEBI:16335"/>
        <dbReference type="ChEBI" id="CHEBI:17596"/>
        <dbReference type="ChEBI" id="CHEBI:28938"/>
        <dbReference type="EC" id="3.5.4.4"/>
    </reaction>
    <physiologicalReaction direction="left-to-right" evidence="7">
        <dbReference type="Rhea" id="RHEA:24409"/>
    </physiologicalReaction>
</comment>
<dbReference type="GO" id="GO:0016787">
    <property type="term" value="F:hydrolase activity"/>
    <property type="evidence" value="ECO:0007669"/>
    <property type="project" value="UniProtKB-KW"/>
</dbReference>
<comment type="caution">
    <text evidence="11">The sequence shown here is derived from an EMBL/GenBank/DDBJ whole genome shotgun (WGS) entry which is preliminary data.</text>
</comment>
<dbReference type="NCBIfam" id="TIGR00726">
    <property type="entry name" value="peptidoglycan editing factor PgeF"/>
    <property type="match status" value="1"/>
</dbReference>
<evidence type="ECO:0000313" key="12">
    <source>
        <dbReference type="Proteomes" id="UP000231632"/>
    </source>
</evidence>
<dbReference type="RefSeq" id="WP_072658561.1">
    <property type="nucleotide sequence ID" value="NZ_BDFD01000002.1"/>
</dbReference>
<evidence type="ECO:0000256" key="7">
    <source>
        <dbReference type="ARBA" id="ARBA00047989"/>
    </source>
</evidence>
<keyword evidence="5" id="KW-0378">Hydrolase</keyword>
<evidence type="ECO:0000256" key="1">
    <source>
        <dbReference type="ARBA" id="ARBA00000553"/>
    </source>
</evidence>
<comment type="catalytic activity">
    <reaction evidence="9">
        <text>S-methyl-5'-thioadenosine + phosphate = 5-(methylsulfanyl)-alpha-D-ribose 1-phosphate + adenine</text>
        <dbReference type="Rhea" id="RHEA:11852"/>
        <dbReference type="ChEBI" id="CHEBI:16708"/>
        <dbReference type="ChEBI" id="CHEBI:17509"/>
        <dbReference type="ChEBI" id="CHEBI:43474"/>
        <dbReference type="ChEBI" id="CHEBI:58533"/>
        <dbReference type="EC" id="2.4.2.28"/>
    </reaction>
    <physiologicalReaction direction="left-to-right" evidence="9">
        <dbReference type="Rhea" id="RHEA:11853"/>
    </physiologicalReaction>
</comment>
<keyword evidence="3" id="KW-0808">Transferase</keyword>
<sequence length="254" mass="27573">MAENSFIRSSLLNRHGVIGLFSLRTGGISLPPFDSQNFGYALGDSDHNVDDNLDRLVEKAGLSRCPHQAVQVHQSETLYCSGDGIFHKQQSDILITDQLNTPLAIRTADCLPLLLADRQAGITVAAHAGWRGTVAGVAKEAVSQMVDRGAKVERIIASLGPCIGPCCFTIGEETAIALASCCQGATQFVTGSEQQHADLWQINQLQLLQSGLKKEHIEIINECTCCHPDRYFSYRRDSLSSGRHLGVVELSCKP</sequence>
<name>A0A1L8CKC7_9PROT</name>
<dbReference type="Proteomes" id="UP000231632">
    <property type="component" value="Unassembled WGS sequence"/>
</dbReference>
<dbReference type="AlphaFoldDB" id="A0A1L8CKC7"/>
<dbReference type="GO" id="GO:0017061">
    <property type="term" value="F:S-methyl-5-thioadenosine phosphorylase activity"/>
    <property type="evidence" value="ECO:0007669"/>
    <property type="project" value="UniProtKB-EC"/>
</dbReference>
<evidence type="ECO:0000256" key="9">
    <source>
        <dbReference type="ARBA" id="ARBA00049893"/>
    </source>
</evidence>
<dbReference type="InterPro" id="IPR011324">
    <property type="entry name" value="Cytotoxic_necrot_fac-like_cat"/>
</dbReference>
<comment type="similarity">
    <text evidence="2 10">Belongs to the purine nucleoside phosphorylase YfiH/LACC1 family.</text>
</comment>